<dbReference type="Pfam" id="PF03567">
    <property type="entry name" value="Sulfotransfer_2"/>
    <property type="match status" value="1"/>
</dbReference>
<proteinExistence type="predicted"/>
<dbReference type="PANTHER" id="PTHR22900">
    <property type="entry name" value="PROTEIN CBG14245-RELATED"/>
    <property type="match status" value="1"/>
</dbReference>
<dbReference type="GO" id="GO:1902884">
    <property type="term" value="P:positive regulation of response to oxidative stress"/>
    <property type="evidence" value="ECO:0007669"/>
    <property type="project" value="InterPro"/>
</dbReference>
<evidence type="ECO:0000313" key="1">
    <source>
        <dbReference type="EMBL" id="EPB70005.1"/>
    </source>
</evidence>
<reference evidence="1 2" key="1">
    <citation type="submission" date="2013-05" db="EMBL/GenBank/DDBJ databases">
        <title>Draft genome of the parasitic nematode Anyclostoma ceylanicum.</title>
        <authorList>
            <person name="Mitreva M."/>
        </authorList>
    </citation>
    <scope>NUCLEOTIDE SEQUENCE [LARGE SCALE GENOMIC DNA]</scope>
</reference>
<dbReference type="PANTHER" id="PTHR22900:SF11">
    <property type="entry name" value="PROTEIN CBG01579"/>
    <property type="match status" value="1"/>
</dbReference>
<protein>
    <recommendedName>
        <fullName evidence="3">Sulfotransferase family protein</fullName>
    </recommendedName>
</protein>
<gene>
    <name evidence="1" type="ORF">ANCCEY_10912</name>
</gene>
<sequence>MQINISARKLNETLEKIGNNSLDTGPFITEHLVPPFHDYWSVHLTSPKYKLSSCMVEKTMTTLRTAIVVFLENPDLFENNYDNITMTNHETLTLLGYEHKVFLNYTRAKASIGKNATFFSITRHPIDRFLSGYLDKCVAEASKDYRCFGCNEDLKCFLDKLYEELWKTYNSASREYDYDLAHFAPQTWYCDYRNNLRDFIILDYKNDVNEVAVQLNGVYEKAGVPKKYRDIIARAIRKRKSNKSQAGKLERDKLERHLLADDSAFRRLLQIYFYDFVVFGYTLPTFL</sequence>
<organism evidence="1 2">
    <name type="scientific">Ancylostoma ceylanicum</name>
    <dbReference type="NCBI Taxonomy" id="53326"/>
    <lineage>
        <taxon>Eukaryota</taxon>
        <taxon>Metazoa</taxon>
        <taxon>Ecdysozoa</taxon>
        <taxon>Nematoda</taxon>
        <taxon>Chromadorea</taxon>
        <taxon>Rhabditida</taxon>
        <taxon>Rhabditina</taxon>
        <taxon>Rhabditomorpha</taxon>
        <taxon>Strongyloidea</taxon>
        <taxon>Ancylostomatidae</taxon>
        <taxon>Ancylostomatinae</taxon>
        <taxon>Ancylostoma</taxon>
    </lineage>
</organism>
<dbReference type="AlphaFoldDB" id="A0A0D6LD44"/>
<dbReference type="GO" id="GO:0016020">
    <property type="term" value="C:membrane"/>
    <property type="evidence" value="ECO:0007669"/>
    <property type="project" value="InterPro"/>
</dbReference>
<dbReference type="InterPro" id="IPR005331">
    <property type="entry name" value="Sulfotransferase"/>
</dbReference>
<evidence type="ECO:0008006" key="3">
    <source>
        <dbReference type="Google" id="ProtNLM"/>
    </source>
</evidence>
<dbReference type="GO" id="GO:0050650">
    <property type="term" value="P:chondroitin sulfate proteoglycan biosynthetic process"/>
    <property type="evidence" value="ECO:0007669"/>
    <property type="project" value="InterPro"/>
</dbReference>
<evidence type="ECO:0000313" key="2">
    <source>
        <dbReference type="Proteomes" id="UP000054495"/>
    </source>
</evidence>
<accession>A0A0D6LD44</accession>
<dbReference type="EMBL" id="KE125234">
    <property type="protein sequence ID" value="EPB70005.1"/>
    <property type="molecule type" value="Genomic_DNA"/>
</dbReference>
<name>A0A0D6LD44_9BILA</name>
<keyword evidence="2" id="KW-1185">Reference proteome</keyword>
<dbReference type="Proteomes" id="UP000054495">
    <property type="component" value="Unassembled WGS sequence"/>
</dbReference>
<dbReference type="GO" id="GO:0047756">
    <property type="term" value="F:chondroitin 4-sulfotransferase activity"/>
    <property type="evidence" value="ECO:0007669"/>
    <property type="project" value="InterPro"/>
</dbReference>
<dbReference type="InterPro" id="IPR007669">
    <property type="entry name" value="Chst-1-like"/>
</dbReference>